<dbReference type="EMBL" id="JACIFP010000002">
    <property type="protein sequence ID" value="MBB4138030.1"/>
    <property type="molecule type" value="Genomic_DNA"/>
</dbReference>
<sequence length="409" mass="44405">MTRIADSLNSSTDTLGVPVHSPDKVGLDTDTLQRLAHAVSDDIDSGLHHGAVLLVARGGEVGYTAAIGHSELSTERLAAYDDIFLLMSTAKSYTAALVLNLIDRGQLAFDTKVVDIVPEFGVRGKQRATVAHLLTHTAGTWAGFVPPPPGQWGAQWGDMDAMTALVCAQQLAYVPGERVVYNPFASFGLLGEIVRRLDPAGRSFRQIAREDLFEPLAMTDSSFGLRVDDPRRVPVRMAETTPGAAEVSVMESLNELVDENFELPAGMAFGTVRDVFTFADTLRNRGRAPQPANTRYLSPAMIDYAFQNHTGDKTNEFWDFNKQARDLAEFPANFTYGGGYVRGTGDYLTPFGATASPRTFGAVGSGSTMWMVDPVRDLTFVFLSSGLLEGLNHFLRLHRLADLALAAVD</sequence>
<dbReference type="Pfam" id="PF00144">
    <property type="entry name" value="Beta-lactamase"/>
    <property type="match status" value="1"/>
</dbReference>
<protein>
    <submittedName>
        <fullName evidence="3">CubicO group peptidase (Beta-lactamase class C family)</fullName>
    </submittedName>
</protein>
<dbReference type="PROSITE" id="PS00146">
    <property type="entry name" value="BETA_LACTAMASE_A"/>
    <property type="match status" value="1"/>
</dbReference>
<dbReference type="InterPro" id="IPR012338">
    <property type="entry name" value="Beta-lactam/transpept-like"/>
</dbReference>
<dbReference type="InterPro" id="IPR001466">
    <property type="entry name" value="Beta-lactam-related"/>
</dbReference>
<feature type="region of interest" description="Disordered" evidence="1">
    <location>
        <begin position="1"/>
        <end position="22"/>
    </location>
</feature>
<name>A0A840FD35_9ACTN</name>
<dbReference type="AlphaFoldDB" id="A0A840FD35"/>
<evidence type="ECO:0000256" key="1">
    <source>
        <dbReference type="SAM" id="MobiDB-lite"/>
    </source>
</evidence>
<dbReference type="PANTHER" id="PTHR43283">
    <property type="entry name" value="BETA-LACTAMASE-RELATED"/>
    <property type="match status" value="1"/>
</dbReference>
<keyword evidence="4" id="KW-1185">Reference proteome</keyword>
<accession>A0A840FD35</accession>
<dbReference type="RefSeq" id="WP_183373297.1">
    <property type="nucleotide sequence ID" value="NZ_BAABHL010000132.1"/>
</dbReference>
<evidence type="ECO:0000313" key="4">
    <source>
        <dbReference type="Proteomes" id="UP000551501"/>
    </source>
</evidence>
<dbReference type="InterPro" id="IPR023650">
    <property type="entry name" value="Beta-lactam_class-A_AS"/>
</dbReference>
<dbReference type="Proteomes" id="UP000551501">
    <property type="component" value="Unassembled WGS sequence"/>
</dbReference>
<dbReference type="Gene3D" id="3.40.710.10">
    <property type="entry name" value="DD-peptidase/beta-lactamase superfamily"/>
    <property type="match status" value="1"/>
</dbReference>
<evidence type="ECO:0000313" key="3">
    <source>
        <dbReference type="EMBL" id="MBB4138030.1"/>
    </source>
</evidence>
<reference evidence="3 4" key="1">
    <citation type="submission" date="2020-08" db="EMBL/GenBank/DDBJ databases">
        <title>Sequencing the genomes of 1000 actinobacteria strains.</title>
        <authorList>
            <person name="Klenk H.-P."/>
        </authorList>
    </citation>
    <scope>NUCLEOTIDE SEQUENCE [LARGE SCALE GENOMIC DNA]</scope>
    <source>
        <strain evidence="3 4">DSM 45298</strain>
    </source>
</reference>
<dbReference type="PANTHER" id="PTHR43283:SF3">
    <property type="entry name" value="BETA-LACTAMASE FAMILY PROTEIN (AFU_ORTHOLOGUE AFUA_5G07500)"/>
    <property type="match status" value="1"/>
</dbReference>
<evidence type="ECO:0000259" key="2">
    <source>
        <dbReference type="Pfam" id="PF00144"/>
    </source>
</evidence>
<gene>
    <name evidence="3" type="ORF">BKA16_004655</name>
</gene>
<feature type="domain" description="Beta-lactamase-related" evidence="2">
    <location>
        <begin position="42"/>
        <end position="390"/>
    </location>
</feature>
<proteinExistence type="predicted"/>
<dbReference type="InterPro" id="IPR050789">
    <property type="entry name" value="Diverse_Enzym_Activities"/>
</dbReference>
<dbReference type="SUPFAM" id="SSF56601">
    <property type="entry name" value="beta-lactamase/transpeptidase-like"/>
    <property type="match status" value="1"/>
</dbReference>
<comment type="caution">
    <text evidence="3">The sequence shown here is derived from an EMBL/GenBank/DDBJ whole genome shotgun (WGS) entry which is preliminary data.</text>
</comment>
<organism evidence="3 4">
    <name type="scientific">Gordonia humi</name>
    <dbReference type="NCBI Taxonomy" id="686429"/>
    <lineage>
        <taxon>Bacteria</taxon>
        <taxon>Bacillati</taxon>
        <taxon>Actinomycetota</taxon>
        <taxon>Actinomycetes</taxon>
        <taxon>Mycobacteriales</taxon>
        <taxon>Gordoniaceae</taxon>
        <taxon>Gordonia</taxon>
    </lineage>
</organism>